<evidence type="ECO:0008006" key="8">
    <source>
        <dbReference type="Google" id="ProtNLM"/>
    </source>
</evidence>
<dbReference type="Pfam" id="PF13556">
    <property type="entry name" value="HTH_30"/>
    <property type="match status" value="1"/>
</dbReference>
<feature type="region of interest" description="Disordered" evidence="2">
    <location>
        <begin position="403"/>
        <end position="428"/>
    </location>
</feature>
<dbReference type="PANTHER" id="PTHR33744">
    <property type="entry name" value="CARBOHYDRATE DIACID REGULATOR"/>
    <property type="match status" value="1"/>
</dbReference>
<feature type="domain" description="PucR C-terminal helix-turn-helix" evidence="3">
    <location>
        <begin position="335"/>
        <end position="391"/>
    </location>
</feature>
<dbReference type="InterPro" id="IPR041522">
    <property type="entry name" value="CdaR_GGDEF"/>
</dbReference>
<evidence type="ECO:0000259" key="3">
    <source>
        <dbReference type="Pfam" id="PF13556"/>
    </source>
</evidence>
<dbReference type="Gene3D" id="1.10.10.2840">
    <property type="entry name" value="PucR C-terminal helix-turn-helix domain"/>
    <property type="match status" value="1"/>
</dbReference>
<dbReference type="InterPro" id="IPR025736">
    <property type="entry name" value="PucR_C-HTH_dom"/>
</dbReference>
<organism evidence="6 7">
    <name type="scientific">Nocardioides gansuensis</name>
    <dbReference type="NCBI Taxonomy" id="2138300"/>
    <lineage>
        <taxon>Bacteria</taxon>
        <taxon>Bacillati</taxon>
        <taxon>Actinomycetota</taxon>
        <taxon>Actinomycetes</taxon>
        <taxon>Propionibacteriales</taxon>
        <taxon>Nocardioidaceae</taxon>
        <taxon>Nocardioides</taxon>
    </lineage>
</organism>
<dbReference type="Pfam" id="PF17853">
    <property type="entry name" value="GGDEF_2"/>
    <property type="match status" value="1"/>
</dbReference>
<sequence>MTHSWRGEFDPPSREMIDTFVDETMYALPHVVAHSGKDVESDVLEAWRRYAHLYYATLATLELPSSDEIAEFEQVARRRLHQSVGLEDLHAAFRRGARILLEHALMRVDPVDAGMVASITMEFADQMTTAAERAYLEEQRSMSATESDYTVELLLQLFRGEVRLEDAKVPMAPVHGYDFARTYTVVSFAPSARATPMRHASGPELLPMLGTVLRSVLPFALQVQRDDDTLTVLVPGDAVSNLAKLLTRMLSGKFNGTLRAGISIPTAGLAGVLPSAEQATRARRVGEVLQPDVLVHVWDHVRALDIFRGANEVETYVEEQLGPLIQHDKRKGTQLVETLAAFLEANGNRKTAARNLTVHINTLDYRLRQIRSILGDEIFAERSFAAHLAVRLFPLYRAQNLPPERSLGPNPYPDRAGEVTTATNASAV</sequence>
<comment type="caution">
    <text evidence="6">The sequence shown here is derived from an EMBL/GenBank/DDBJ whole genome shotgun (WGS) entry which is preliminary data.</text>
</comment>
<evidence type="ECO:0000256" key="2">
    <source>
        <dbReference type="SAM" id="MobiDB-lite"/>
    </source>
</evidence>
<protein>
    <recommendedName>
        <fullName evidence="8">PucR C-terminal helix-turn-helix domain-containing protein</fullName>
    </recommendedName>
</protein>
<accession>A0A2T8FD40</accession>
<reference evidence="6 7" key="1">
    <citation type="submission" date="2018-04" db="EMBL/GenBank/DDBJ databases">
        <title>Genome of Nocardioides gansuensis WSJ-1.</title>
        <authorList>
            <person name="Wu S."/>
            <person name="Wang G."/>
        </authorList>
    </citation>
    <scope>NUCLEOTIDE SEQUENCE [LARGE SCALE GENOMIC DNA]</scope>
    <source>
        <strain evidence="6 7">WSJ-1</strain>
    </source>
</reference>
<dbReference type="Pfam" id="PF14361">
    <property type="entry name" value="RsbRD_N"/>
    <property type="match status" value="1"/>
</dbReference>
<evidence type="ECO:0000259" key="5">
    <source>
        <dbReference type="Pfam" id="PF17853"/>
    </source>
</evidence>
<evidence type="ECO:0000259" key="4">
    <source>
        <dbReference type="Pfam" id="PF14361"/>
    </source>
</evidence>
<dbReference type="InterPro" id="IPR025751">
    <property type="entry name" value="RsbRD_N_dom"/>
</dbReference>
<feature type="domain" description="CdaR GGDEF-like" evidence="5">
    <location>
        <begin position="175"/>
        <end position="285"/>
    </location>
</feature>
<evidence type="ECO:0000256" key="1">
    <source>
        <dbReference type="ARBA" id="ARBA00006754"/>
    </source>
</evidence>
<evidence type="ECO:0000313" key="7">
    <source>
        <dbReference type="Proteomes" id="UP000246018"/>
    </source>
</evidence>
<dbReference type="Proteomes" id="UP000246018">
    <property type="component" value="Unassembled WGS sequence"/>
</dbReference>
<name>A0A2T8FD40_9ACTN</name>
<evidence type="ECO:0000313" key="6">
    <source>
        <dbReference type="EMBL" id="PVG83620.1"/>
    </source>
</evidence>
<keyword evidence="7" id="KW-1185">Reference proteome</keyword>
<gene>
    <name evidence="6" type="ORF">DDE18_04625</name>
</gene>
<dbReference type="AlphaFoldDB" id="A0A2T8FD40"/>
<dbReference type="PANTHER" id="PTHR33744:SF1">
    <property type="entry name" value="DNA-BINDING TRANSCRIPTIONAL ACTIVATOR ADER"/>
    <property type="match status" value="1"/>
</dbReference>
<comment type="similarity">
    <text evidence="1">Belongs to the CdaR family.</text>
</comment>
<proteinExistence type="inferred from homology"/>
<feature type="domain" description="RsbT co-antagonist protein RsbRD N-terminal" evidence="4">
    <location>
        <begin position="15"/>
        <end position="144"/>
    </location>
</feature>
<dbReference type="EMBL" id="QDGZ01000002">
    <property type="protein sequence ID" value="PVG83620.1"/>
    <property type="molecule type" value="Genomic_DNA"/>
</dbReference>
<dbReference type="InterPro" id="IPR051448">
    <property type="entry name" value="CdaR-like_regulators"/>
</dbReference>
<dbReference type="InterPro" id="IPR042070">
    <property type="entry name" value="PucR_C-HTH_sf"/>
</dbReference>